<proteinExistence type="predicted"/>
<sequence>HSLQPSPRRHGLPSMFGCHDLNSSNASGYWRVVKTSASMSLSQLSVTLREGEGISAMSKTLLVSMLVVKLELQTQKHATNSLGAPINPDKEGRLNRASNCFSVRGESISLTLCQDCHEREYGTDDRWERVVDCLHSPLRLYAAHRTFMKRGQ</sequence>
<evidence type="ECO:0000313" key="2">
    <source>
        <dbReference type="Proteomes" id="UP000789525"/>
    </source>
</evidence>
<feature type="non-terminal residue" evidence="1">
    <location>
        <position position="152"/>
    </location>
</feature>
<keyword evidence="2" id="KW-1185">Reference proteome</keyword>
<organism evidence="1 2">
    <name type="scientific">Acaulospora colombiana</name>
    <dbReference type="NCBI Taxonomy" id="27376"/>
    <lineage>
        <taxon>Eukaryota</taxon>
        <taxon>Fungi</taxon>
        <taxon>Fungi incertae sedis</taxon>
        <taxon>Mucoromycota</taxon>
        <taxon>Glomeromycotina</taxon>
        <taxon>Glomeromycetes</taxon>
        <taxon>Diversisporales</taxon>
        <taxon>Acaulosporaceae</taxon>
        <taxon>Acaulospora</taxon>
    </lineage>
</organism>
<dbReference type="EMBL" id="CAJVPT010067049">
    <property type="protein sequence ID" value="CAG8774350.1"/>
    <property type="molecule type" value="Genomic_DNA"/>
</dbReference>
<comment type="caution">
    <text evidence="1">The sequence shown here is derived from an EMBL/GenBank/DDBJ whole genome shotgun (WGS) entry which is preliminary data.</text>
</comment>
<name>A0ACA9R332_9GLOM</name>
<gene>
    <name evidence="1" type="ORF">ACOLOM_LOCUS14002</name>
</gene>
<evidence type="ECO:0000313" key="1">
    <source>
        <dbReference type="EMBL" id="CAG8774350.1"/>
    </source>
</evidence>
<feature type="non-terminal residue" evidence="1">
    <location>
        <position position="1"/>
    </location>
</feature>
<dbReference type="Proteomes" id="UP000789525">
    <property type="component" value="Unassembled WGS sequence"/>
</dbReference>
<accession>A0ACA9R332</accession>
<protein>
    <submittedName>
        <fullName evidence="1">16910_t:CDS:1</fullName>
    </submittedName>
</protein>
<reference evidence="1" key="1">
    <citation type="submission" date="2021-06" db="EMBL/GenBank/DDBJ databases">
        <authorList>
            <person name="Kallberg Y."/>
            <person name="Tangrot J."/>
            <person name="Rosling A."/>
        </authorList>
    </citation>
    <scope>NUCLEOTIDE SEQUENCE</scope>
    <source>
        <strain evidence="1">CL356</strain>
    </source>
</reference>